<proteinExistence type="predicted"/>
<protein>
    <submittedName>
        <fullName evidence="1">Uncharacterized protein</fullName>
    </submittedName>
</protein>
<organism evidence="1 2">
    <name type="scientific">Roseibium aggregatum</name>
    <dbReference type="NCBI Taxonomy" id="187304"/>
    <lineage>
        <taxon>Bacteria</taxon>
        <taxon>Pseudomonadati</taxon>
        <taxon>Pseudomonadota</taxon>
        <taxon>Alphaproteobacteria</taxon>
        <taxon>Hyphomicrobiales</taxon>
        <taxon>Stappiaceae</taxon>
        <taxon>Roseibium</taxon>
    </lineage>
</organism>
<reference evidence="2" key="1">
    <citation type="submission" date="2015-07" db="EMBL/GenBank/DDBJ databases">
        <authorList>
            <person name="Rodrigo-Torres Lidia"/>
            <person name="Arahal R.David."/>
        </authorList>
    </citation>
    <scope>NUCLEOTIDE SEQUENCE [LARGE SCALE GENOMIC DNA]</scope>
    <source>
        <strain evidence="2">CECT 4801</strain>
    </source>
</reference>
<keyword evidence="2" id="KW-1185">Reference proteome</keyword>
<dbReference type="AlphaFoldDB" id="A0A0M6YCY6"/>
<evidence type="ECO:0000313" key="1">
    <source>
        <dbReference type="EMBL" id="CTQ47363.1"/>
    </source>
</evidence>
<evidence type="ECO:0000313" key="2">
    <source>
        <dbReference type="Proteomes" id="UP000048926"/>
    </source>
</evidence>
<gene>
    <name evidence="1" type="ORF">LAL4801_05825</name>
</gene>
<name>A0A0M6YCY6_9HYPH</name>
<accession>A0A0M6YCY6</accession>
<dbReference type="RefSeq" id="WP_145903974.1">
    <property type="nucleotide sequence ID" value="NZ_CXST01000006.1"/>
</dbReference>
<dbReference type="Proteomes" id="UP000048926">
    <property type="component" value="Unassembled WGS sequence"/>
</dbReference>
<dbReference type="EMBL" id="CXST01000006">
    <property type="protein sequence ID" value="CTQ47363.1"/>
    <property type="molecule type" value="Genomic_DNA"/>
</dbReference>
<sequence>MSLLFKIELWSADQNRVEELLGELGGYTLAKAAFDAAEDLYPGKPITIRQGARIIQKTDSVR</sequence>